<dbReference type="AlphaFoldDB" id="A0AAV7J744"/>
<proteinExistence type="predicted"/>
<protein>
    <submittedName>
        <fullName evidence="2">Uncharacterized protein</fullName>
    </submittedName>
</protein>
<keyword evidence="3" id="KW-1185">Reference proteome</keyword>
<keyword evidence="1" id="KW-0472">Membrane</keyword>
<organism evidence="2 3">
    <name type="scientific">Cotesia glomerata</name>
    <name type="common">Lepidopteran parasitic wasp</name>
    <name type="synonym">Apanteles glomeratus</name>
    <dbReference type="NCBI Taxonomy" id="32391"/>
    <lineage>
        <taxon>Eukaryota</taxon>
        <taxon>Metazoa</taxon>
        <taxon>Ecdysozoa</taxon>
        <taxon>Arthropoda</taxon>
        <taxon>Hexapoda</taxon>
        <taxon>Insecta</taxon>
        <taxon>Pterygota</taxon>
        <taxon>Neoptera</taxon>
        <taxon>Endopterygota</taxon>
        <taxon>Hymenoptera</taxon>
        <taxon>Apocrita</taxon>
        <taxon>Ichneumonoidea</taxon>
        <taxon>Braconidae</taxon>
        <taxon>Microgastrinae</taxon>
        <taxon>Cotesia</taxon>
    </lineage>
</organism>
<sequence length="174" mass="19515">MNLSEAILVYTSLTIALLLLLGILKWIIGFCIPGVSQWGLNVLVNGSCAEEDISSRDSGRSIDIFRKSDRPQTIRICSRKLEFFLNLTFFLTFPIVVCCNLCNGSMVKMQDCSDESHTRLIDGNTSTKTTPKNNYGELNHISSTHELEEAQNIKNQLIESREASNAERKLSKAR</sequence>
<feature type="transmembrane region" description="Helical" evidence="1">
    <location>
        <begin position="7"/>
        <end position="28"/>
    </location>
</feature>
<evidence type="ECO:0000256" key="1">
    <source>
        <dbReference type="SAM" id="Phobius"/>
    </source>
</evidence>
<keyword evidence="1" id="KW-0812">Transmembrane</keyword>
<comment type="caution">
    <text evidence="2">The sequence shown here is derived from an EMBL/GenBank/DDBJ whole genome shotgun (WGS) entry which is preliminary data.</text>
</comment>
<feature type="transmembrane region" description="Helical" evidence="1">
    <location>
        <begin position="83"/>
        <end position="102"/>
    </location>
</feature>
<name>A0AAV7J744_COTGL</name>
<dbReference type="EMBL" id="JAHXZJ010000001">
    <property type="protein sequence ID" value="KAH0568665.1"/>
    <property type="molecule type" value="Genomic_DNA"/>
</dbReference>
<reference evidence="2 3" key="1">
    <citation type="journal article" date="2021" name="J. Hered.">
        <title>A chromosome-level genome assembly of the parasitoid wasp, Cotesia glomerata (Hymenoptera: Braconidae).</title>
        <authorList>
            <person name="Pinto B.J."/>
            <person name="Weis J.J."/>
            <person name="Gamble T."/>
            <person name="Ode P.J."/>
            <person name="Paul R."/>
            <person name="Zaspel J.M."/>
        </authorList>
    </citation>
    <scope>NUCLEOTIDE SEQUENCE [LARGE SCALE GENOMIC DNA]</scope>
    <source>
        <strain evidence="2">CgM1</strain>
    </source>
</reference>
<gene>
    <name evidence="2" type="ORF">KQX54_021353</name>
</gene>
<keyword evidence="1" id="KW-1133">Transmembrane helix</keyword>
<accession>A0AAV7J744</accession>
<evidence type="ECO:0000313" key="2">
    <source>
        <dbReference type="EMBL" id="KAH0568665.1"/>
    </source>
</evidence>
<evidence type="ECO:0000313" key="3">
    <source>
        <dbReference type="Proteomes" id="UP000826195"/>
    </source>
</evidence>
<dbReference type="Proteomes" id="UP000826195">
    <property type="component" value="Unassembled WGS sequence"/>
</dbReference>